<dbReference type="Proteomes" id="UP000538292">
    <property type="component" value="Unassembled WGS sequence"/>
</dbReference>
<dbReference type="GO" id="GO:0016874">
    <property type="term" value="F:ligase activity"/>
    <property type="evidence" value="ECO:0007669"/>
    <property type="project" value="UniProtKB-KW"/>
</dbReference>
<dbReference type="PROSITE" id="PS00455">
    <property type="entry name" value="AMP_BINDING"/>
    <property type="match status" value="1"/>
</dbReference>
<sequence length="540" mass="60817">MKATMMDYPLTLPHLLERAGKLFRTREIVSRMPDRSVHRYTYGDFYRRARLLANALKKAGLKRGDRVGTLMWNHYVHLEAYFGVPVAGGVVHTLNLRLYPEEIAYMIRHAKDRFLIIDNILLPFFAKFRNMVNVEKIIVVPLTDSPVPSEYENYEQLLGQTDGCFSYPELNENEAAGMSYTSGTTGKPKGVVYTHRALVLHSFALALRDSLGISEEDSVMPVVPMFHVNAWGLPFACTMMGARQVLPGPHLDPASLLELMEKEKVTVGAGVPTVWLGVLQELTQNPDRWNLLPDVNVLIGGSAAPESLIRGLKRHNLHVLHGWGMTETTPVATISRLRPHLKKISPDKQFAYQAKQGVPVPFVELRIVNENGEGPWDGRTMGELQVRGPWIAGDYYNRPDCGNSFTEDGWLRTGDVACIDPDGYVKITDRTKDLIKSGGEWISSVDLENALMDHSSVAEAAVIAMPHPKWQERPLAIVVLKEGEKTSPEELRKFLASKFSKWWLPDQFVFADEIPRTSAGKFSKAKLRERYVRSDDQDCH</sequence>
<dbReference type="EMBL" id="JACEOL010000033">
    <property type="protein sequence ID" value="MBA4602670.1"/>
    <property type="molecule type" value="Genomic_DNA"/>
</dbReference>
<protein>
    <submittedName>
        <fullName evidence="7">Long-chain fatty acid--CoA ligase</fullName>
    </submittedName>
</protein>
<evidence type="ECO:0000256" key="2">
    <source>
        <dbReference type="ARBA" id="ARBA00022598"/>
    </source>
</evidence>
<dbReference type="Pfam" id="PF00501">
    <property type="entry name" value="AMP-binding"/>
    <property type="match status" value="1"/>
</dbReference>
<feature type="domain" description="AMP-binding enzyme C-terminal" evidence="6">
    <location>
        <begin position="447"/>
        <end position="521"/>
    </location>
</feature>
<gene>
    <name evidence="7" type="ORF">H2C83_10170</name>
</gene>
<evidence type="ECO:0000256" key="1">
    <source>
        <dbReference type="ARBA" id="ARBA00006432"/>
    </source>
</evidence>
<dbReference type="InterPro" id="IPR042099">
    <property type="entry name" value="ANL_N_sf"/>
</dbReference>
<dbReference type="PANTHER" id="PTHR43859">
    <property type="entry name" value="ACYL-ACTIVATING ENZYME"/>
    <property type="match status" value="1"/>
</dbReference>
<feature type="domain" description="AMP-dependent synthetase/ligase" evidence="5">
    <location>
        <begin position="31"/>
        <end position="396"/>
    </location>
</feature>
<dbReference type="CDD" id="cd12119">
    <property type="entry name" value="ttLC_FACS_AlkK_like"/>
    <property type="match status" value="1"/>
</dbReference>
<keyword evidence="8" id="KW-1185">Reference proteome</keyword>
<dbReference type="InterPro" id="IPR025110">
    <property type="entry name" value="AMP-bd_C"/>
</dbReference>
<dbReference type="PANTHER" id="PTHR43859:SF4">
    <property type="entry name" value="BUTANOATE--COA LIGASE AAE1-RELATED"/>
    <property type="match status" value="1"/>
</dbReference>
<evidence type="ECO:0000313" key="8">
    <source>
        <dbReference type="Proteomes" id="UP000538292"/>
    </source>
</evidence>
<name>A0A7W1XT11_9BACL</name>
<dbReference type="Pfam" id="PF13193">
    <property type="entry name" value="AMP-binding_C"/>
    <property type="match status" value="1"/>
</dbReference>
<proteinExistence type="inferred from homology"/>
<dbReference type="RefSeq" id="WP_181740438.1">
    <property type="nucleotide sequence ID" value="NZ_JACEOL010000033.1"/>
</dbReference>
<evidence type="ECO:0000313" key="7">
    <source>
        <dbReference type="EMBL" id="MBA4602670.1"/>
    </source>
</evidence>
<evidence type="ECO:0000256" key="3">
    <source>
        <dbReference type="ARBA" id="ARBA00022832"/>
    </source>
</evidence>
<keyword evidence="3" id="KW-0276">Fatty acid metabolism</keyword>
<dbReference type="InterPro" id="IPR045851">
    <property type="entry name" value="AMP-bd_C_sf"/>
</dbReference>
<comment type="caution">
    <text evidence="7">The sequence shown here is derived from an EMBL/GenBank/DDBJ whole genome shotgun (WGS) entry which is preliminary data.</text>
</comment>
<dbReference type="Gene3D" id="3.30.300.30">
    <property type="match status" value="1"/>
</dbReference>
<dbReference type="InterPro" id="IPR020845">
    <property type="entry name" value="AMP-binding_CS"/>
</dbReference>
<evidence type="ECO:0000259" key="6">
    <source>
        <dbReference type="Pfam" id="PF13193"/>
    </source>
</evidence>
<dbReference type="Gene3D" id="3.40.50.12780">
    <property type="entry name" value="N-terminal domain of ligase-like"/>
    <property type="match status" value="1"/>
</dbReference>
<evidence type="ECO:0000259" key="5">
    <source>
        <dbReference type="Pfam" id="PF00501"/>
    </source>
</evidence>
<dbReference type="AlphaFoldDB" id="A0A7W1XT11"/>
<keyword evidence="4" id="KW-0443">Lipid metabolism</keyword>
<accession>A0A7W1XT11</accession>
<dbReference type="NCBIfam" id="NF004837">
    <property type="entry name" value="PRK06187.1"/>
    <property type="match status" value="1"/>
</dbReference>
<keyword evidence="2 7" id="KW-0436">Ligase</keyword>
<comment type="similarity">
    <text evidence="1">Belongs to the ATP-dependent AMP-binding enzyme family.</text>
</comment>
<organism evidence="7 8">
    <name type="scientific">Thermoactinomyces mirandus</name>
    <dbReference type="NCBI Taxonomy" id="2756294"/>
    <lineage>
        <taxon>Bacteria</taxon>
        <taxon>Bacillati</taxon>
        <taxon>Bacillota</taxon>
        <taxon>Bacilli</taxon>
        <taxon>Bacillales</taxon>
        <taxon>Thermoactinomycetaceae</taxon>
        <taxon>Thermoactinomyces</taxon>
    </lineage>
</organism>
<dbReference type="FunFam" id="3.30.300.30:FF:000008">
    <property type="entry name" value="2,3-dihydroxybenzoate-AMP ligase"/>
    <property type="match status" value="1"/>
</dbReference>
<reference evidence="7 8" key="1">
    <citation type="submission" date="2020-07" db="EMBL/GenBank/DDBJ databases">
        <title>Thermoactinomyces phylogeny.</title>
        <authorList>
            <person name="Dunlap C."/>
        </authorList>
    </citation>
    <scope>NUCLEOTIDE SEQUENCE [LARGE SCALE GENOMIC DNA]</scope>
    <source>
        <strain evidence="7 8">AMNI-1</strain>
    </source>
</reference>
<evidence type="ECO:0000256" key="4">
    <source>
        <dbReference type="ARBA" id="ARBA00023098"/>
    </source>
</evidence>
<dbReference type="GO" id="GO:0006631">
    <property type="term" value="P:fatty acid metabolic process"/>
    <property type="evidence" value="ECO:0007669"/>
    <property type="project" value="UniProtKB-KW"/>
</dbReference>
<dbReference type="InterPro" id="IPR000873">
    <property type="entry name" value="AMP-dep_synth/lig_dom"/>
</dbReference>
<dbReference type="SUPFAM" id="SSF56801">
    <property type="entry name" value="Acetyl-CoA synthetase-like"/>
    <property type="match status" value="1"/>
</dbReference>